<comment type="cofactor">
    <cofactor evidence="1">
        <name>FAD</name>
        <dbReference type="ChEBI" id="CHEBI:57692"/>
    </cofactor>
</comment>
<sequence>MIDSSTDRSQPLVEQVPVLVVGAGLAGLSTAMFLGMHGITSLVVERHATTATHPKARGQMPTVMEAFRVAGIDDAVRRAGYDTSLPMEIVIGPSLLGTPYKTLVESFDFDLTSISPTGMGMASQEAVEPILADRAGAWGARVQFRTELDGFTVDDEGVTAELIDLQTGGRRTVRADYLVGADGWRTTTRGAVGIGAHGHGALSHWVNTIFRADLGAPMEGREFALVYLQNPELQGGTGVFGGTDEPGRYVLSFAFDPEQGEQFSDFTEADCIEQIRIGIGDLDLEVELLDRAETEFAHRLADSYVAGRVVLAGDAAHVMPPTGGQGGNTAVLDGFDLGWKLAMIIKGEAGPGLLASYDVERRAFGEWIAEYQYQNLLQRMTPGGAEKDGGEAGRDPLDLMFGSRVVDGAVCPEPDDDHELVEHVVTADSRPGSRAQHVWLQRDGEQISTRDLFGRSFVILAADPAWRQAAGQVSDQLGVPLDVQVVGGDDLVDPAAQFAARYGVGEDGASLVRPDGFVAWRTEGAADPAALADAVRRVLSLSTVG</sequence>
<dbReference type="Gene3D" id="3.30.9.10">
    <property type="entry name" value="D-Amino Acid Oxidase, subunit A, domain 2"/>
    <property type="match status" value="1"/>
</dbReference>
<dbReference type="EMBL" id="LT629772">
    <property type="protein sequence ID" value="SDR85356.1"/>
    <property type="molecule type" value="Genomic_DNA"/>
</dbReference>
<proteinExistence type="predicted"/>
<evidence type="ECO:0000256" key="3">
    <source>
        <dbReference type="ARBA" id="ARBA00022827"/>
    </source>
</evidence>
<dbReference type="GO" id="GO:0071949">
    <property type="term" value="F:FAD binding"/>
    <property type="evidence" value="ECO:0007669"/>
    <property type="project" value="InterPro"/>
</dbReference>
<keyword evidence="2" id="KW-0285">Flavoprotein</keyword>
<keyword evidence="4" id="KW-0472">Membrane</keyword>
<dbReference type="SUPFAM" id="SSF51905">
    <property type="entry name" value="FAD/NAD(P)-binding domain"/>
    <property type="match status" value="1"/>
</dbReference>
<dbReference type="InterPro" id="IPR050641">
    <property type="entry name" value="RIFMO-like"/>
</dbReference>
<dbReference type="PRINTS" id="PR00420">
    <property type="entry name" value="RNGMNOXGNASE"/>
</dbReference>
<dbReference type="Gene3D" id="3.40.30.120">
    <property type="match status" value="1"/>
</dbReference>
<dbReference type="PANTHER" id="PTHR43004:SF19">
    <property type="entry name" value="BINDING MONOOXYGENASE, PUTATIVE (JCVI)-RELATED"/>
    <property type="match status" value="1"/>
</dbReference>
<keyword evidence="3" id="KW-0274">FAD</keyword>
<dbReference type="InterPro" id="IPR036188">
    <property type="entry name" value="FAD/NAD-bd_sf"/>
</dbReference>
<reference evidence="6 7" key="1">
    <citation type="submission" date="2016-10" db="EMBL/GenBank/DDBJ databases">
        <authorList>
            <person name="de Groot N.N."/>
        </authorList>
    </citation>
    <scope>NUCLEOTIDE SEQUENCE [LARGE SCALE GENOMIC DNA]</scope>
    <source>
        <strain evidence="6 7">DSM 21800</strain>
    </source>
</reference>
<evidence type="ECO:0000313" key="7">
    <source>
        <dbReference type="Proteomes" id="UP000199103"/>
    </source>
</evidence>
<gene>
    <name evidence="6" type="ORF">SAMN04489812_0112</name>
</gene>
<keyword evidence="4" id="KW-1133">Transmembrane helix</keyword>
<dbReference type="AlphaFoldDB" id="A0A1H1MF65"/>
<protein>
    <submittedName>
        <fullName evidence="6">2-polyprenyl-6-methoxyphenol hydroxylase</fullName>
    </submittedName>
</protein>
<dbReference type="OrthoDB" id="3713951at2"/>
<feature type="transmembrane region" description="Helical" evidence="4">
    <location>
        <begin position="12"/>
        <end position="36"/>
    </location>
</feature>
<keyword evidence="4" id="KW-0812">Transmembrane</keyword>
<dbReference type="RefSeq" id="WP_091531520.1">
    <property type="nucleotide sequence ID" value="NZ_LT629772.1"/>
</dbReference>
<evidence type="ECO:0000256" key="4">
    <source>
        <dbReference type="SAM" id="Phobius"/>
    </source>
</evidence>
<dbReference type="Gene3D" id="3.50.50.60">
    <property type="entry name" value="FAD/NAD(P)-binding domain"/>
    <property type="match status" value="1"/>
</dbReference>
<dbReference type="Proteomes" id="UP000199103">
    <property type="component" value="Chromosome I"/>
</dbReference>
<dbReference type="STRING" id="630515.SAMN04489812_0112"/>
<dbReference type="Pfam" id="PF01494">
    <property type="entry name" value="FAD_binding_3"/>
    <property type="match status" value="1"/>
</dbReference>
<name>A0A1H1MF65_9ACTN</name>
<dbReference type="GO" id="GO:0016709">
    <property type="term" value="F:oxidoreductase activity, acting on paired donors, with incorporation or reduction of molecular oxygen, NAD(P)H as one donor, and incorporation of one atom of oxygen"/>
    <property type="evidence" value="ECO:0007669"/>
    <property type="project" value="UniProtKB-ARBA"/>
</dbReference>
<accession>A0A1H1MF65</accession>
<organism evidence="6 7">
    <name type="scientific">Microlunatus soli</name>
    <dbReference type="NCBI Taxonomy" id="630515"/>
    <lineage>
        <taxon>Bacteria</taxon>
        <taxon>Bacillati</taxon>
        <taxon>Actinomycetota</taxon>
        <taxon>Actinomycetes</taxon>
        <taxon>Propionibacteriales</taxon>
        <taxon>Propionibacteriaceae</taxon>
        <taxon>Microlunatus</taxon>
    </lineage>
</organism>
<evidence type="ECO:0000256" key="2">
    <source>
        <dbReference type="ARBA" id="ARBA00022630"/>
    </source>
</evidence>
<feature type="domain" description="FAD-binding" evidence="5">
    <location>
        <begin position="16"/>
        <end position="366"/>
    </location>
</feature>
<dbReference type="Pfam" id="PF21274">
    <property type="entry name" value="Rng_hyd_C"/>
    <property type="match status" value="1"/>
</dbReference>
<evidence type="ECO:0000256" key="1">
    <source>
        <dbReference type="ARBA" id="ARBA00001974"/>
    </source>
</evidence>
<keyword evidence="7" id="KW-1185">Reference proteome</keyword>
<evidence type="ECO:0000259" key="5">
    <source>
        <dbReference type="Pfam" id="PF01494"/>
    </source>
</evidence>
<dbReference type="PANTHER" id="PTHR43004">
    <property type="entry name" value="TRK SYSTEM POTASSIUM UPTAKE PROTEIN"/>
    <property type="match status" value="1"/>
</dbReference>
<dbReference type="InterPro" id="IPR002938">
    <property type="entry name" value="FAD-bd"/>
</dbReference>
<evidence type="ECO:0000313" key="6">
    <source>
        <dbReference type="EMBL" id="SDR85356.1"/>
    </source>
</evidence>